<name>A0A9Q1EDD1_SYNKA</name>
<evidence type="ECO:0000313" key="4">
    <source>
        <dbReference type="EMBL" id="KAJ8336664.1"/>
    </source>
</evidence>
<dbReference type="SMART" id="SM00060">
    <property type="entry name" value="FN3"/>
    <property type="match status" value="2"/>
</dbReference>
<keyword evidence="5" id="KW-1185">Reference proteome</keyword>
<dbReference type="InterPro" id="IPR036116">
    <property type="entry name" value="FN3_sf"/>
</dbReference>
<evidence type="ECO:0000256" key="1">
    <source>
        <dbReference type="ARBA" id="ARBA00022737"/>
    </source>
</evidence>
<feature type="region of interest" description="Disordered" evidence="2">
    <location>
        <begin position="213"/>
        <end position="239"/>
    </location>
</feature>
<dbReference type="Proteomes" id="UP001152622">
    <property type="component" value="Chromosome 19"/>
</dbReference>
<dbReference type="EMBL" id="JAINUF010000019">
    <property type="protein sequence ID" value="KAJ8336664.1"/>
    <property type="molecule type" value="Genomic_DNA"/>
</dbReference>
<dbReference type="Pfam" id="PF00041">
    <property type="entry name" value="fn3"/>
    <property type="match status" value="2"/>
</dbReference>
<comment type="caution">
    <text evidence="4">The sequence shown here is derived from an EMBL/GenBank/DDBJ whole genome shotgun (WGS) entry which is preliminary data.</text>
</comment>
<dbReference type="Gene3D" id="2.60.40.10">
    <property type="entry name" value="Immunoglobulins"/>
    <property type="match status" value="2"/>
</dbReference>
<evidence type="ECO:0000259" key="3">
    <source>
        <dbReference type="PROSITE" id="PS50853"/>
    </source>
</evidence>
<dbReference type="InterPro" id="IPR003961">
    <property type="entry name" value="FN3_dom"/>
</dbReference>
<reference evidence="4" key="1">
    <citation type="journal article" date="2023" name="Science">
        <title>Genome structures resolve the early diversification of teleost fishes.</title>
        <authorList>
            <person name="Parey E."/>
            <person name="Louis A."/>
            <person name="Montfort J."/>
            <person name="Bouchez O."/>
            <person name="Roques C."/>
            <person name="Iampietro C."/>
            <person name="Lluch J."/>
            <person name="Castinel A."/>
            <person name="Donnadieu C."/>
            <person name="Desvignes T."/>
            <person name="Floi Bucao C."/>
            <person name="Jouanno E."/>
            <person name="Wen M."/>
            <person name="Mejri S."/>
            <person name="Dirks R."/>
            <person name="Jansen H."/>
            <person name="Henkel C."/>
            <person name="Chen W.J."/>
            <person name="Zahm M."/>
            <person name="Cabau C."/>
            <person name="Klopp C."/>
            <person name="Thompson A.W."/>
            <person name="Robinson-Rechavi M."/>
            <person name="Braasch I."/>
            <person name="Lecointre G."/>
            <person name="Bobe J."/>
            <person name="Postlethwait J.H."/>
            <person name="Berthelot C."/>
            <person name="Roest Crollius H."/>
            <person name="Guiguen Y."/>
        </authorList>
    </citation>
    <scope>NUCLEOTIDE SEQUENCE</scope>
    <source>
        <strain evidence="4">WJC10195</strain>
    </source>
</reference>
<feature type="domain" description="Fibronectin type-III" evidence="3">
    <location>
        <begin position="124"/>
        <end position="217"/>
    </location>
</feature>
<evidence type="ECO:0000313" key="5">
    <source>
        <dbReference type="Proteomes" id="UP001152622"/>
    </source>
</evidence>
<gene>
    <name evidence="4" type="ORF">SKAU_G00378840</name>
</gene>
<organism evidence="4 5">
    <name type="scientific">Synaphobranchus kaupii</name>
    <name type="common">Kaup's arrowtooth eel</name>
    <dbReference type="NCBI Taxonomy" id="118154"/>
    <lineage>
        <taxon>Eukaryota</taxon>
        <taxon>Metazoa</taxon>
        <taxon>Chordata</taxon>
        <taxon>Craniata</taxon>
        <taxon>Vertebrata</taxon>
        <taxon>Euteleostomi</taxon>
        <taxon>Actinopterygii</taxon>
        <taxon>Neopterygii</taxon>
        <taxon>Teleostei</taxon>
        <taxon>Anguilliformes</taxon>
        <taxon>Synaphobranchidae</taxon>
        <taxon>Synaphobranchus</taxon>
    </lineage>
</organism>
<dbReference type="OrthoDB" id="152385at2759"/>
<dbReference type="PANTHER" id="PTHR46708:SF2">
    <property type="entry name" value="FIBRONECTIN TYPE-III DOMAIN-CONTAINING PROTEIN"/>
    <property type="match status" value="1"/>
</dbReference>
<feature type="domain" description="Fibronectin type-III" evidence="3">
    <location>
        <begin position="32"/>
        <end position="123"/>
    </location>
</feature>
<dbReference type="PROSITE" id="PS50853">
    <property type="entry name" value="FN3"/>
    <property type="match status" value="2"/>
</dbReference>
<evidence type="ECO:0000256" key="2">
    <source>
        <dbReference type="SAM" id="MobiDB-lite"/>
    </source>
</evidence>
<protein>
    <recommendedName>
        <fullName evidence="3">Fibronectin type-III domain-containing protein</fullName>
    </recommendedName>
</protein>
<dbReference type="SUPFAM" id="SSF49265">
    <property type="entry name" value="Fibronectin type III"/>
    <property type="match status" value="1"/>
</dbReference>
<accession>A0A9Q1EDD1</accession>
<dbReference type="CDD" id="cd00063">
    <property type="entry name" value="FN3"/>
    <property type="match status" value="2"/>
</dbReference>
<dbReference type="PANTHER" id="PTHR46708">
    <property type="entry name" value="TENASCIN"/>
    <property type="match status" value="1"/>
</dbReference>
<proteinExistence type="predicted"/>
<dbReference type="InterPro" id="IPR050991">
    <property type="entry name" value="ECM_Regulatory_Proteins"/>
</dbReference>
<dbReference type="InterPro" id="IPR013783">
    <property type="entry name" value="Ig-like_fold"/>
</dbReference>
<keyword evidence="1" id="KW-0677">Repeat</keyword>
<dbReference type="AlphaFoldDB" id="A0A9Q1EDD1"/>
<sequence>MDCPKCSRKCGQDDKFCSECGYKLCSASTPVTAGRVRATDVKSRSVTLCWESPVSMEGVSYEIHIIYGCEGRKPRRHISAPNTTTAALSDLKPGMAYNFSVTAVFLSGSHRKISSTCIHTKPSAPRSVRATDVESRSARLCWERPVRMEGVSYEIHITYSCEGEEPRSHICAPNATTAALSDLKPGMEYNFNITAVLPNGICSKTSSTCIHTNSEEETTNNRSSLGPEAEAEDGSSYLAQSSDVCEAAEVDSLSSEDQEMDIFLSPVKCL</sequence>